<dbReference type="CDD" id="cd19607">
    <property type="entry name" value="GTA_TIM-barrel-like"/>
    <property type="match status" value="1"/>
</dbReference>
<dbReference type="Proteomes" id="UP000233742">
    <property type="component" value="Chromosome"/>
</dbReference>
<dbReference type="InterPro" id="IPR017853">
    <property type="entry name" value="GH"/>
</dbReference>
<dbReference type="OrthoDB" id="8445115at2"/>
<dbReference type="EMBL" id="CP025408">
    <property type="protein sequence ID" value="AUH34168.1"/>
    <property type="molecule type" value="Genomic_DNA"/>
</dbReference>
<gene>
    <name evidence="4" type="ORF">CUV01_12875</name>
</gene>
<evidence type="ECO:0000313" key="4">
    <source>
        <dbReference type="EMBL" id="AUH34168.1"/>
    </source>
</evidence>
<evidence type="ECO:0000259" key="2">
    <source>
        <dbReference type="Pfam" id="PF13550"/>
    </source>
</evidence>
<feature type="domain" description="GTA TIM-barrel-like" evidence="1">
    <location>
        <begin position="435"/>
        <end position="728"/>
    </location>
</feature>
<dbReference type="SUPFAM" id="SSF51445">
    <property type="entry name" value="(Trans)glycosidases"/>
    <property type="match status" value="1"/>
</dbReference>
<proteinExistence type="predicted"/>
<dbReference type="Gene3D" id="3.20.20.80">
    <property type="entry name" value="Glycosidases"/>
    <property type="match status" value="1"/>
</dbReference>
<dbReference type="InterPro" id="IPR032876">
    <property type="entry name" value="J_dom"/>
</dbReference>
<name>A0A2K9EGR9_9RHOB</name>
<evidence type="ECO:0000313" key="5">
    <source>
        <dbReference type="Proteomes" id="UP000233742"/>
    </source>
</evidence>
<dbReference type="Pfam" id="PF23666">
    <property type="entry name" value="Rcc01698_C"/>
    <property type="match status" value="1"/>
</dbReference>
<dbReference type="InterPro" id="IPR056490">
    <property type="entry name" value="Rcc01698_C"/>
</dbReference>
<dbReference type="Pfam" id="PF13550">
    <property type="entry name" value="Phage-tail_3"/>
    <property type="match status" value="1"/>
</dbReference>
<dbReference type="RefSeq" id="WP_101460832.1">
    <property type="nucleotide sequence ID" value="NZ_CP025408.1"/>
</dbReference>
<feature type="domain" description="Rcc01698-like C-terminal" evidence="3">
    <location>
        <begin position="1041"/>
        <end position="1141"/>
    </location>
</feature>
<dbReference type="KEGG" id="paro:CUV01_12875"/>
<feature type="domain" description="Tip attachment protein J" evidence="2">
    <location>
        <begin position="789"/>
        <end position="949"/>
    </location>
</feature>
<protein>
    <submittedName>
        <fullName evidence="4">Host specificity protein</fullName>
    </submittedName>
</protein>
<evidence type="ECO:0000259" key="1">
    <source>
        <dbReference type="Pfam" id="PF13547"/>
    </source>
</evidence>
<keyword evidence="5" id="KW-1185">Reference proteome</keyword>
<sequence length="1293" mass="140138">MATLVLSAVGASVGAGFGGAFLGLSGAVIGRAVGATIGRAIDQRLLGGGSKAVETGRIDRLRLQTAGEGMAIPQVWGQMRLPAHVIWASPLEEIRQSQGGGKGAPKQKVIEISYRLSVALALCEGRILGVGRVWADGEEIAADDLNMQVHHGDETQQPDATIATHEGEDAPAYRGTAYVVLENLSLERWGNRMPQLSFEVTRPAQDGSGLAGDVTAVAMIPGTGEYSLATTPVMREDGVFGQKITNLNTPAGGTDFAVSLRTLGRELPYVGSVSLVVSWFGDDLRIGECNVQPKVENVEAAGHDMDWRAGGIARDDAGEIAKVEGRPIYGGTPSDQSVLEAIEAIDRAGKKAVFYPFILMEQLAGNGLTDPYGSQEQAVMPWRGRITTALAPGRAGSTDGTAAAVAEVDAFFGAAEASDFSVVDGKIVYAGPAEWSYRRFILHYAHLCAMAGGVDAFLIGSEMIGMTQIRGAGRSYPAVAQLRRLAADVRAILGAGVKLSYASDWSEYFGHQPGDGEVMFHLDPLWADENIDFIGIDNYMPMSDWRDGSEHLDGDWRRIDNHDYLLANVAGGEGFDWYYASQQDRDDQRRTPIFDGAHGEDWIWRFKDLSGWWQNPHFNRPNGVRSAEATQWVPGSKPVWFTEIGCAALDKGTNQPNKFLDAMSSESRLPYYSNGRRDDALQAAYVRAIMAYWSDPQNNPEMADGGRMVDVSRAHVWCWDARPYPAFPQRLDLWSDGLAWERGHWLNGRAGAVPLASVVGDICQAAGVRHYDTTGLSGVVRGYVANGGDSGRSMLQPLMLAHGFDAVERDGVLTFVMRKGLPVADLGPEHLAVTEEIENFQAVRAAEPELAGRVRLTHVEAGSGYTPCTAETMLPGDDPTAVADSEFPMALTRPEGRAIAERWLAESRVSRDAARFALPPSLAHLGAGDVVRMRATDDRSHLWRIDRIERAGALIVDAQRVEPGIYVPALSVEISGSIKAYQPPLPVRSVVLDLPLMRGDEVPHAPYLAAAAKPWPGHVAAYLSNDAQGGFELNQILRQPAMIGVTETPLSAARPGMLDRGQPLRLRLQGGELSSVAQSALLNGANLLAIGDGSENGWELLQFTNANLVAAGVWEVSDRLRGQAGTDALIPAVWPVGSTVVIVDRALRQFDLPPSVRGQQRFWQVGPAERPLGDMTYRSGSFTLRGIGLRPYAPCHLRREGRKITWVRRTRIDGDGWDGPDVPLGESREQYLLRLRQQGAVLYEVRTDAPEHEVPQTVWQQAATGGAFHIEVAQLSDQFGAGPFVRRKIDGEQ</sequence>
<accession>A0A2K9EGR9</accession>
<organism evidence="4 5">
    <name type="scientific">Paracoccus tegillarcae</name>
    <dbReference type="NCBI Taxonomy" id="1529068"/>
    <lineage>
        <taxon>Bacteria</taxon>
        <taxon>Pseudomonadati</taxon>
        <taxon>Pseudomonadota</taxon>
        <taxon>Alphaproteobacteria</taxon>
        <taxon>Rhodobacterales</taxon>
        <taxon>Paracoccaceae</taxon>
        <taxon>Paracoccus</taxon>
    </lineage>
</organism>
<dbReference type="Pfam" id="PF13547">
    <property type="entry name" value="GTA_TIM"/>
    <property type="match status" value="1"/>
</dbReference>
<evidence type="ECO:0000259" key="3">
    <source>
        <dbReference type="Pfam" id="PF23666"/>
    </source>
</evidence>
<reference evidence="4 5" key="1">
    <citation type="submission" date="2017-12" db="EMBL/GenBank/DDBJ databases">
        <authorList>
            <person name="Hurst M.R.H."/>
        </authorList>
    </citation>
    <scope>NUCLEOTIDE SEQUENCE [LARGE SCALE GENOMIC DNA]</scope>
    <source>
        <strain evidence="4 5">BM15</strain>
    </source>
</reference>
<dbReference type="InterPro" id="IPR025195">
    <property type="entry name" value="GTA_TIM_dom"/>
</dbReference>